<dbReference type="InParanoid" id="A0A078AYY1"/>
<gene>
    <name evidence="2" type="primary">Contig15281.g16277</name>
    <name evidence="2" type="ORF">STYLEM_15094</name>
</gene>
<keyword evidence="3" id="KW-1185">Reference proteome</keyword>
<organism evidence="2 3">
    <name type="scientific">Stylonychia lemnae</name>
    <name type="common">Ciliate</name>
    <dbReference type="NCBI Taxonomy" id="5949"/>
    <lineage>
        <taxon>Eukaryota</taxon>
        <taxon>Sar</taxon>
        <taxon>Alveolata</taxon>
        <taxon>Ciliophora</taxon>
        <taxon>Intramacronucleata</taxon>
        <taxon>Spirotrichea</taxon>
        <taxon>Stichotrichia</taxon>
        <taxon>Sporadotrichida</taxon>
        <taxon>Oxytrichidae</taxon>
        <taxon>Stylonychinae</taxon>
        <taxon>Stylonychia</taxon>
    </lineage>
</organism>
<accession>A0A078AYY1</accession>
<protein>
    <submittedName>
        <fullName evidence="2">Uncharacterized protein</fullName>
    </submittedName>
</protein>
<evidence type="ECO:0000313" key="3">
    <source>
        <dbReference type="Proteomes" id="UP000039865"/>
    </source>
</evidence>
<reference evidence="2 3" key="1">
    <citation type="submission" date="2014-06" db="EMBL/GenBank/DDBJ databases">
        <authorList>
            <person name="Swart Estienne"/>
        </authorList>
    </citation>
    <scope>NUCLEOTIDE SEQUENCE [LARGE SCALE GENOMIC DNA]</scope>
    <source>
        <strain evidence="2 3">130c</strain>
    </source>
</reference>
<dbReference type="Proteomes" id="UP000039865">
    <property type="component" value="Unassembled WGS sequence"/>
</dbReference>
<name>A0A078AYY1_STYLE</name>
<evidence type="ECO:0000256" key="1">
    <source>
        <dbReference type="SAM" id="MobiDB-lite"/>
    </source>
</evidence>
<evidence type="ECO:0000313" key="2">
    <source>
        <dbReference type="EMBL" id="CDW86003.1"/>
    </source>
</evidence>
<dbReference type="AlphaFoldDB" id="A0A078AYY1"/>
<proteinExistence type="predicted"/>
<dbReference type="EMBL" id="CCKQ01014253">
    <property type="protein sequence ID" value="CDW86003.1"/>
    <property type="molecule type" value="Genomic_DNA"/>
</dbReference>
<sequence length="437" mass="51460">MKNRKRMLKRRKNSSNHFPKYNLILHCSSHQVKHKILNLRANFLLVDRTLLSNNKIRISKTPLLQDRIRIRLNIQTLFLPSNKNCLFSNYSILRLLRCLDSNIQFKLIHSKMELLLLLKQTKILRLSTYHPPKLVHLLQGAQQTQHLQNHPSNFSFSQPQIQPDQTQNKSQAIPQAKSQLVPQQLVQQQPIRKQNNTQQSIPKSQQPIQVQISKQVMLQSKQKTPIQVQIEDFERKMIDRYNKEVVDLLKQFRDNLPTLQCLKDDLIANNVKWDKLDQLLSNSITSTSIQISQNQKKEEIREQLFKSKQVIGQFELHKDDQGLRQHEGQRLKDLLVFDDSREDNKQQFNKAHKQKYVTIDDKVIDILERTNSQEKKSSKSQELNKLIQRFSERVISLQSNAQRYQPQNNPRNKFLTKGGNFKANLIINQTKADIRVF</sequence>
<feature type="region of interest" description="Disordered" evidence="1">
    <location>
        <begin position="148"/>
        <end position="174"/>
    </location>
</feature>